<dbReference type="GeneID" id="300575986"/>
<dbReference type="Proteomes" id="UP001642720">
    <property type="component" value="Unassembled WGS sequence"/>
</dbReference>
<organism evidence="1 2">
    <name type="scientific">Trichoderma ghanense</name>
    <dbReference type="NCBI Taxonomy" id="65468"/>
    <lineage>
        <taxon>Eukaryota</taxon>
        <taxon>Fungi</taxon>
        <taxon>Dikarya</taxon>
        <taxon>Ascomycota</taxon>
        <taxon>Pezizomycotina</taxon>
        <taxon>Sordariomycetes</taxon>
        <taxon>Hypocreomycetidae</taxon>
        <taxon>Hypocreales</taxon>
        <taxon>Hypocreaceae</taxon>
        <taxon>Trichoderma</taxon>
    </lineage>
</organism>
<evidence type="ECO:0000313" key="2">
    <source>
        <dbReference type="Proteomes" id="UP001642720"/>
    </source>
</evidence>
<protein>
    <submittedName>
        <fullName evidence="1">Uncharacterized protein</fullName>
    </submittedName>
</protein>
<keyword evidence="2" id="KW-1185">Reference proteome</keyword>
<accession>A0ABY2H6E0</accession>
<comment type="caution">
    <text evidence="1">The sequence shown here is derived from an EMBL/GenBank/DDBJ whole genome shotgun (WGS) entry which is preliminary data.</text>
</comment>
<evidence type="ECO:0000313" key="1">
    <source>
        <dbReference type="EMBL" id="TFB03691.1"/>
    </source>
</evidence>
<proteinExistence type="predicted"/>
<reference evidence="1 2" key="1">
    <citation type="submission" date="2018-01" db="EMBL/GenBank/DDBJ databases">
        <title>Genome characterization of the sugarcane-associated fungus Trichoderma ghanense CCMA-1212 and their application in lignocelulose bioconversion.</title>
        <authorList>
            <person name="Steindorff A.S."/>
            <person name="Mendes T.D."/>
            <person name="Vilela E.S.D."/>
            <person name="Rodrigues D.S."/>
            <person name="Formighieri E.F."/>
            <person name="Melo I.S."/>
            <person name="Favaro L.C.L."/>
        </authorList>
    </citation>
    <scope>NUCLEOTIDE SEQUENCE [LARGE SCALE GENOMIC DNA]</scope>
    <source>
        <strain evidence="1 2">CCMA-1212</strain>
    </source>
</reference>
<dbReference type="RefSeq" id="XP_073559892.1">
    <property type="nucleotide sequence ID" value="XM_073701536.1"/>
</dbReference>
<name>A0ABY2H6E0_9HYPO</name>
<gene>
    <name evidence="1" type="ORF">CCMA1212_004221</name>
</gene>
<dbReference type="EMBL" id="PPTA01000005">
    <property type="protein sequence ID" value="TFB03691.1"/>
    <property type="molecule type" value="Genomic_DNA"/>
</dbReference>
<sequence>MRLNQETASQLEASHGGPSSVCCSLLLLSHSLIPSGSTEFPPLSPIITILSATNLPSSSCLWLRIAPPDRGLSPLFFFSLLASRLLHRRPRLLAALHRKKKPFLEVSILAVGVRVPFVGSISAVVPWLCLLPRATRRIYLYYLPDLSVPPPPSLHLPLRILDTVRVYLSSPFCSSLPARRSTLV</sequence>